<dbReference type="AlphaFoldDB" id="A0A6J4T4F4"/>
<dbReference type="EMBL" id="CADCVK010000462">
    <property type="protein sequence ID" value="CAA9513123.1"/>
    <property type="molecule type" value="Genomic_DNA"/>
</dbReference>
<organism evidence="2">
    <name type="scientific">uncultured Rubrobacteraceae bacterium</name>
    <dbReference type="NCBI Taxonomy" id="349277"/>
    <lineage>
        <taxon>Bacteria</taxon>
        <taxon>Bacillati</taxon>
        <taxon>Actinomycetota</taxon>
        <taxon>Rubrobacteria</taxon>
        <taxon>Rubrobacterales</taxon>
        <taxon>Rubrobacteraceae</taxon>
        <taxon>environmental samples</taxon>
    </lineage>
</organism>
<protein>
    <submittedName>
        <fullName evidence="2">Uncharacterized protein</fullName>
    </submittedName>
</protein>
<reference evidence="2" key="1">
    <citation type="submission" date="2020-02" db="EMBL/GenBank/DDBJ databases">
        <authorList>
            <person name="Meier V. D."/>
        </authorList>
    </citation>
    <scope>NUCLEOTIDE SEQUENCE</scope>
    <source>
        <strain evidence="2">AVDCRST_MAG12</strain>
    </source>
</reference>
<feature type="compositionally biased region" description="Low complexity" evidence="1">
    <location>
        <begin position="86"/>
        <end position="103"/>
    </location>
</feature>
<gene>
    <name evidence="2" type="ORF">AVDCRST_MAG12-3335</name>
</gene>
<evidence type="ECO:0000256" key="1">
    <source>
        <dbReference type="SAM" id="MobiDB-lite"/>
    </source>
</evidence>
<name>A0A6J4T4F4_9ACTN</name>
<proteinExistence type="predicted"/>
<evidence type="ECO:0000313" key="2">
    <source>
        <dbReference type="EMBL" id="CAA9513123.1"/>
    </source>
</evidence>
<feature type="region of interest" description="Disordered" evidence="1">
    <location>
        <begin position="59"/>
        <end position="103"/>
    </location>
</feature>
<sequence>MPPRSRPGHLQEALALYPDPGPVLARAGAQPACLPGPSPEDSPRTRLRALGAVGGVRRRGESIVPFPPGEVMPDLLQGDGPEDMGSPTRSPATPSSKASPSAS</sequence>
<accession>A0A6J4T4F4</accession>